<reference evidence="2 3" key="1">
    <citation type="submission" date="2015-07" db="EMBL/GenBank/DDBJ databases">
        <title>Draft genome sequence of the Amantichitinum ursilacus IGB-41, a new chitin-degrading bacterium.</title>
        <authorList>
            <person name="Kirstahler P."/>
            <person name="Guenther M."/>
            <person name="Grumaz C."/>
            <person name="Rupp S."/>
            <person name="Zibek S."/>
            <person name="Sohn K."/>
        </authorList>
    </citation>
    <scope>NUCLEOTIDE SEQUENCE [LARGE SCALE GENOMIC DNA]</scope>
    <source>
        <strain evidence="2 3">IGB-41</strain>
    </source>
</reference>
<dbReference type="Proteomes" id="UP000037939">
    <property type="component" value="Unassembled WGS sequence"/>
</dbReference>
<evidence type="ECO:0000313" key="3">
    <source>
        <dbReference type="Proteomes" id="UP000037939"/>
    </source>
</evidence>
<evidence type="ECO:0000313" key="2">
    <source>
        <dbReference type="EMBL" id="KPC53160.1"/>
    </source>
</evidence>
<gene>
    <name evidence="2" type="ORF">WG78_08720</name>
</gene>
<accession>A0A0N0XIS9</accession>
<sequence length="205" mass="22538">MSSYFAAAYWGPRTESIEECSLRTVRFLKALSENSSSFHGWRKKGRTRKSASMGEIITHDSLETLQSLFVSGVNRYDTTKEPIPGLGFGISIWNGKGSNDAASLSIRCGIDYPSIRLSNSVLISLPSSYDVNDLSAIRSLIFAFEESWCPDSIRVASSDSVDAHEIGEHFLDIALFLKSSLEDQFEPPPGAISVAMDRGTLFLRG</sequence>
<dbReference type="EMBL" id="LAQT01000007">
    <property type="protein sequence ID" value="KPC53160.1"/>
    <property type="molecule type" value="Genomic_DNA"/>
</dbReference>
<dbReference type="Pfam" id="PF15579">
    <property type="entry name" value="Imm52"/>
    <property type="match status" value="1"/>
</dbReference>
<feature type="domain" description="Immunity protein 52" evidence="1">
    <location>
        <begin position="3"/>
        <end position="133"/>
    </location>
</feature>
<comment type="caution">
    <text evidence="2">The sequence shown here is derived from an EMBL/GenBank/DDBJ whole genome shotgun (WGS) entry which is preliminary data.</text>
</comment>
<evidence type="ECO:0000259" key="1">
    <source>
        <dbReference type="Pfam" id="PF15579"/>
    </source>
</evidence>
<dbReference type="AlphaFoldDB" id="A0A0N0XIS9"/>
<proteinExistence type="predicted"/>
<organism evidence="2 3">
    <name type="scientific">Amantichitinum ursilacus</name>
    <dbReference type="NCBI Taxonomy" id="857265"/>
    <lineage>
        <taxon>Bacteria</taxon>
        <taxon>Pseudomonadati</taxon>
        <taxon>Pseudomonadota</taxon>
        <taxon>Betaproteobacteria</taxon>
        <taxon>Neisseriales</taxon>
        <taxon>Chitinibacteraceae</taxon>
        <taxon>Amantichitinum</taxon>
    </lineage>
</organism>
<name>A0A0N0XIS9_9NEIS</name>
<keyword evidence="3" id="KW-1185">Reference proteome</keyword>
<dbReference type="RefSeq" id="WP_373278977.1">
    <property type="nucleotide sequence ID" value="NZ_LAQT01000007.1"/>
</dbReference>
<dbReference type="STRING" id="857265.WG78_08720"/>
<dbReference type="InterPro" id="IPR028969">
    <property type="entry name" value="Imm52"/>
</dbReference>
<protein>
    <recommendedName>
        <fullName evidence="1">Immunity protein 52 domain-containing protein</fullName>
    </recommendedName>
</protein>